<dbReference type="AlphaFoldDB" id="A0A914AQ86"/>
<dbReference type="Proteomes" id="UP000887568">
    <property type="component" value="Unplaced"/>
</dbReference>
<evidence type="ECO:0000256" key="4">
    <source>
        <dbReference type="ARBA" id="ARBA00022801"/>
    </source>
</evidence>
<accession>A0A914AQ86</accession>
<dbReference type="GO" id="GO:0005737">
    <property type="term" value="C:cytoplasm"/>
    <property type="evidence" value="ECO:0007669"/>
    <property type="project" value="TreeGrafter"/>
</dbReference>
<dbReference type="InterPro" id="IPR002398">
    <property type="entry name" value="Pept_C14"/>
</dbReference>
<dbReference type="InterPro" id="IPR016129">
    <property type="entry name" value="Caspase_his_AS"/>
</dbReference>
<dbReference type="GO" id="GO:0006508">
    <property type="term" value="P:proteolysis"/>
    <property type="evidence" value="ECO:0007669"/>
    <property type="project" value="UniProtKB-KW"/>
</dbReference>
<dbReference type="SMART" id="SM00115">
    <property type="entry name" value="CASc"/>
    <property type="match status" value="1"/>
</dbReference>
<evidence type="ECO:0000259" key="9">
    <source>
        <dbReference type="PROSITE" id="PS50208"/>
    </source>
</evidence>
<name>A0A914AQ86_PATMI</name>
<evidence type="ECO:0000259" key="8">
    <source>
        <dbReference type="PROSITE" id="PS50207"/>
    </source>
</evidence>
<feature type="domain" description="Caspase family p20" evidence="9">
    <location>
        <begin position="135"/>
        <end position="259"/>
    </location>
</feature>
<dbReference type="OrthoDB" id="6116485at2759"/>
<dbReference type="GeneID" id="119735747"/>
<dbReference type="PROSITE" id="PS50207">
    <property type="entry name" value="CASPASE_P10"/>
    <property type="match status" value="1"/>
</dbReference>
<dbReference type="Pfam" id="PF00656">
    <property type="entry name" value="Peptidase_C14"/>
    <property type="match status" value="1"/>
</dbReference>
<keyword evidence="5" id="KW-0788">Thiol protease</keyword>
<dbReference type="GO" id="GO:0004197">
    <property type="term" value="F:cysteine-type endopeptidase activity"/>
    <property type="evidence" value="ECO:0007669"/>
    <property type="project" value="InterPro"/>
</dbReference>
<dbReference type="GO" id="GO:0006915">
    <property type="term" value="P:apoptotic process"/>
    <property type="evidence" value="ECO:0007669"/>
    <property type="project" value="UniProtKB-KW"/>
</dbReference>
<evidence type="ECO:0008006" key="12">
    <source>
        <dbReference type="Google" id="ProtNLM"/>
    </source>
</evidence>
<comment type="similarity">
    <text evidence="1 7">Belongs to the peptidase C14A family.</text>
</comment>
<dbReference type="OMA" id="WHYFTAT"/>
<dbReference type="PROSITE" id="PS50208">
    <property type="entry name" value="CASPASE_P20"/>
    <property type="match status" value="1"/>
</dbReference>
<dbReference type="InterPro" id="IPR015917">
    <property type="entry name" value="Pept_C14A"/>
</dbReference>
<dbReference type="CDD" id="cd00032">
    <property type="entry name" value="CASc"/>
    <property type="match status" value="1"/>
</dbReference>
<evidence type="ECO:0000256" key="3">
    <source>
        <dbReference type="ARBA" id="ARBA00022703"/>
    </source>
</evidence>
<keyword evidence="2" id="KW-0645">Protease</keyword>
<dbReference type="PANTHER" id="PTHR10454:SF232">
    <property type="entry name" value="AT03047P-RELATED"/>
    <property type="match status" value="1"/>
</dbReference>
<proteinExistence type="inferred from homology"/>
<dbReference type="PANTHER" id="PTHR10454">
    <property type="entry name" value="CASPASE"/>
    <property type="match status" value="1"/>
</dbReference>
<dbReference type="EnsemblMetazoa" id="XM_038209663.1">
    <property type="protein sequence ID" value="XP_038065591.1"/>
    <property type="gene ID" value="LOC119735747"/>
</dbReference>
<organism evidence="10 11">
    <name type="scientific">Patiria miniata</name>
    <name type="common">Bat star</name>
    <name type="synonym">Asterina miniata</name>
    <dbReference type="NCBI Taxonomy" id="46514"/>
    <lineage>
        <taxon>Eukaryota</taxon>
        <taxon>Metazoa</taxon>
        <taxon>Echinodermata</taxon>
        <taxon>Eleutherozoa</taxon>
        <taxon>Asterozoa</taxon>
        <taxon>Asteroidea</taxon>
        <taxon>Valvatacea</taxon>
        <taxon>Valvatida</taxon>
        <taxon>Asterinidae</taxon>
        <taxon>Patiria</taxon>
    </lineage>
</organism>
<reference evidence="10" key="1">
    <citation type="submission" date="2022-11" db="UniProtKB">
        <authorList>
            <consortium name="EnsemblMetazoa"/>
        </authorList>
    </citation>
    <scope>IDENTIFICATION</scope>
</reference>
<evidence type="ECO:0000256" key="5">
    <source>
        <dbReference type="ARBA" id="ARBA00022807"/>
    </source>
</evidence>
<dbReference type="PROSITE" id="PS01122">
    <property type="entry name" value="CASPASE_CYS"/>
    <property type="match status" value="1"/>
</dbReference>
<keyword evidence="11" id="KW-1185">Reference proteome</keyword>
<evidence type="ECO:0000313" key="10">
    <source>
        <dbReference type="EnsemblMetazoa" id="XP_038065591.1"/>
    </source>
</evidence>
<keyword evidence="4" id="KW-0378">Hydrolase</keyword>
<evidence type="ECO:0000256" key="1">
    <source>
        <dbReference type="ARBA" id="ARBA00010134"/>
    </source>
</evidence>
<keyword evidence="6" id="KW-0865">Zymogen</keyword>
<dbReference type="FunFam" id="3.40.50.1460:FF:000001">
    <property type="entry name" value="Caspase-3 preproprotein"/>
    <property type="match status" value="1"/>
</dbReference>
<dbReference type="InterPro" id="IPR002138">
    <property type="entry name" value="Pept_C14_p10"/>
</dbReference>
<sequence length="381" mass="42437">MKLFIKLSGEDQLRYLFCWLELIIIFSSSLKTIYSCEKKMPVTALLTKGEGSEEMTIHELNGHVDHLEMDVPDAVAKATTPTPTTLGKSLRSLKINEVSAQDDDEESLPATGSQSTSCIHRHMATEFTYDMSHASRGKVLIVNNVNFAPATNMSKRAGSEKDADELADALRLLGFGTERYKDLTCSELERVFQNVSAQDHSDCDCFMFCIMTHGSNSVIYCTDGVLYLEDLMQELKGDRCKTLAGKPKVFFIQACRGELLDNGVELPVDDQGTDEVDSGGTLSITPVIPAEADFLVAYSSPPGYFSWRNVSLGAWFIQALVKVLKDHGPSLEINQLLTRVNHVVAYEYSSNSSMPDFDNKKQMPYYTSTLTKELYFHSNNH</sequence>
<dbReference type="PROSITE" id="PS01121">
    <property type="entry name" value="CASPASE_HIS"/>
    <property type="match status" value="1"/>
</dbReference>
<dbReference type="InterPro" id="IPR011600">
    <property type="entry name" value="Pept_C14_caspase"/>
</dbReference>
<dbReference type="InterPro" id="IPR001309">
    <property type="entry name" value="Pept_C14_p20"/>
</dbReference>
<dbReference type="InterPro" id="IPR033139">
    <property type="entry name" value="Caspase_cys_AS"/>
</dbReference>
<feature type="domain" description="Caspase family p10" evidence="8">
    <location>
        <begin position="284"/>
        <end position="378"/>
    </location>
</feature>
<dbReference type="InterPro" id="IPR029030">
    <property type="entry name" value="Caspase-like_dom_sf"/>
</dbReference>
<evidence type="ECO:0000313" key="11">
    <source>
        <dbReference type="Proteomes" id="UP000887568"/>
    </source>
</evidence>
<evidence type="ECO:0000256" key="2">
    <source>
        <dbReference type="ARBA" id="ARBA00022670"/>
    </source>
</evidence>
<evidence type="ECO:0000256" key="7">
    <source>
        <dbReference type="RuleBase" id="RU003971"/>
    </source>
</evidence>
<dbReference type="PRINTS" id="PR00376">
    <property type="entry name" value="IL1BCENZYME"/>
</dbReference>
<protein>
    <recommendedName>
        <fullName evidence="12">Caspase-3</fullName>
    </recommendedName>
</protein>
<evidence type="ECO:0000256" key="6">
    <source>
        <dbReference type="ARBA" id="ARBA00023145"/>
    </source>
</evidence>
<dbReference type="RefSeq" id="XP_038065591.1">
    <property type="nucleotide sequence ID" value="XM_038209663.1"/>
</dbReference>
<dbReference type="Gene3D" id="3.40.50.1460">
    <property type="match status" value="1"/>
</dbReference>
<keyword evidence="3" id="KW-0053">Apoptosis</keyword>
<dbReference type="GO" id="GO:0043525">
    <property type="term" value="P:positive regulation of neuron apoptotic process"/>
    <property type="evidence" value="ECO:0007669"/>
    <property type="project" value="TreeGrafter"/>
</dbReference>
<dbReference type="SUPFAM" id="SSF52129">
    <property type="entry name" value="Caspase-like"/>
    <property type="match status" value="1"/>
</dbReference>